<reference evidence="3 4" key="1">
    <citation type="submission" date="2007-03" db="EMBL/GenBank/DDBJ databases">
        <authorList>
            <person name="Fulton L."/>
            <person name="Clifton S."/>
            <person name="Fulton B."/>
            <person name="Xu J."/>
            <person name="Minx P."/>
            <person name="Pepin K.H."/>
            <person name="Johnson M."/>
            <person name="Thiruvilangam P."/>
            <person name="Bhonagiri V."/>
            <person name="Nash W.E."/>
            <person name="Mardis E.R."/>
            <person name="Wilson R.K."/>
        </authorList>
    </citation>
    <scope>NUCLEOTIDE SEQUENCE [LARGE SCALE GENOMIC DNA]</scope>
    <source>
        <strain evidence="4">ATCC 8483 / DSM 1896 / JCM 5824 / BCRC 10623 / CCUG 4943 / NCTC 11153</strain>
    </source>
</reference>
<dbReference type="GO" id="GO:0005975">
    <property type="term" value="P:carbohydrate metabolic process"/>
    <property type="evidence" value="ECO:0007669"/>
    <property type="project" value="InterPro"/>
</dbReference>
<dbReference type="RefSeq" id="WP_004295547.1">
    <property type="nucleotide sequence ID" value="NZ_DS264553.1"/>
</dbReference>
<evidence type="ECO:0000313" key="4">
    <source>
        <dbReference type="Proteomes" id="UP000005475"/>
    </source>
</evidence>
<evidence type="ECO:0000256" key="2">
    <source>
        <dbReference type="ARBA" id="ARBA00022679"/>
    </source>
</evidence>
<dbReference type="PANTHER" id="PTHR11927:SF9">
    <property type="entry name" value="L-FUCOSYLTRANSFERASE"/>
    <property type="match status" value="1"/>
</dbReference>
<dbReference type="Proteomes" id="UP000005475">
    <property type="component" value="Unassembled WGS sequence"/>
</dbReference>
<keyword evidence="2" id="KW-0808">Transferase</keyword>
<organism evidence="3 4">
    <name type="scientific">Bacteroides ovatus (strain ATCC 8483 / DSM 1896 / JCM 5824 / BCRC 10623 / CCUG 4943 / NCTC 11153)</name>
    <dbReference type="NCBI Taxonomy" id="411476"/>
    <lineage>
        <taxon>Bacteria</taxon>
        <taxon>Pseudomonadati</taxon>
        <taxon>Bacteroidota</taxon>
        <taxon>Bacteroidia</taxon>
        <taxon>Bacteroidales</taxon>
        <taxon>Bacteroidaceae</taxon>
        <taxon>Bacteroides</taxon>
    </lineage>
</organism>
<sequence length="292" mass="34348">MKIVNILGGLGNQMFVYAMYLALKEAHPEEEILLCRRSYKGYPLHNGYELERIFGVEAPEAALSQLARVAYPFFNYKSWQLMRHFLPLRKSMASGTTQIPFDYSEVTRNDNVYYDGYWQNEKNFLSIRDKVIKAFTFPEFRDEKNKALSDKLKSVKTASCHIRRGDYLKDPIYGVCNSDYYTRAITELNQSVNPDMYCIFSDDIGWCKENFKFLIGDKEVVFVDWNKGQESFYDMQLMSLCHYNIIANSSFSWWGAWLNNNDDKVVVAPERWMNKTLENDPICDNWKRIKVE</sequence>
<dbReference type="PANTHER" id="PTHR11927">
    <property type="entry name" value="GALACTOSIDE 2-L-FUCOSYLTRANSFERASE"/>
    <property type="match status" value="1"/>
</dbReference>
<evidence type="ECO:0000313" key="3">
    <source>
        <dbReference type="EMBL" id="EDO11720.1"/>
    </source>
</evidence>
<dbReference type="CDD" id="cd11301">
    <property type="entry name" value="Fut1_Fut2_like"/>
    <property type="match status" value="1"/>
</dbReference>
<keyword evidence="1" id="KW-0328">Glycosyltransferase</keyword>
<proteinExistence type="predicted"/>
<dbReference type="GO" id="GO:0016020">
    <property type="term" value="C:membrane"/>
    <property type="evidence" value="ECO:0007669"/>
    <property type="project" value="InterPro"/>
</dbReference>
<dbReference type="Pfam" id="PF01531">
    <property type="entry name" value="Glyco_transf_11"/>
    <property type="match status" value="1"/>
</dbReference>
<protein>
    <submittedName>
        <fullName evidence="3">Glycosyltransferase, family 11</fullName>
    </submittedName>
</protein>
<dbReference type="GO" id="GO:0008107">
    <property type="term" value="F:galactoside 2-alpha-L-fucosyltransferase activity"/>
    <property type="evidence" value="ECO:0007669"/>
    <property type="project" value="InterPro"/>
</dbReference>
<comment type="caution">
    <text evidence="3">The sequence shown here is derived from an EMBL/GenBank/DDBJ whole genome shotgun (WGS) entry which is preliminary data.</text>
</comment>
<evidence type="ECO:0000256" key="1">
    <source>
        <dbReference type="ARBA" id="ARBA00022676"/>
    </source>
</evidence>
<dbReference type="GeneID" id="29452827"/>
<reference evidence="4" key="2">
    <citation type="submission" date="2007-04" db="EMBL/GenBank/DDBJ databases">
        <title>Draft genome sequence of Bacteroides ovatus (ATCC 8483).</title>
        <authorList>
            <person name="Sudarsanam P."/>
            <person name="Ley R."/>
            <person name="Guruge J."/>
            <person name="Turnbaugh P.J."/>
            <person name="Mahowald M."/>
            <person name="Liep D."/>
            <person name="Gordon J."/>
        </authorList>
    </citation>
    <scope>NUCLEOTIDE SEQUENCE [LARGE SCALE GENOMIC DNA]</scope>
    <source>
        <strain evidence="4">ATCC 8483 / DSM 1896 / JCM 5824 / BCRC 10623 / CCUG 4943 / NCTC 11153</strain>
    </source>
</reference>
<gene>
    <name evidence="3" type="ORF">BACOVA_02214</name>
</gene>
<name>A0AAN3D9A8_BACO1</name>
<dbReference type="AlphaFoldDB" id="A0AAN3D9A8"/>
<dbReference type="InterPro" id="IPR002516">
    <property type="entry name" value="Glyco_trans_11"/>
</dbReference>
<accession>A0AAN3D9A8</accession>
<dbReference type="EMBL" id="AAXF02000048">
    <property type="protein sequence ID" value="EDO11720.1"/>
    <property type="molecule type" value="Genomic_DNA"/>
</dbReference>